<proteinExistence type="predicted"/>
<comment type="caution">
    <text evidence="3">The sequence shown here is derived from an EMBL/GenBank/DDBJ whole genome shotgun (WGS) entry which is preliminary data.</text>
</comment>
<keyword evidence="1" id="KW-0175">Coiled coil</keyword>
<evidence type="ECO:0000256" key="1">
    <source>
        <dbReference type="SAM" id="Coils"/>
    </source>
</evidence>
<reference evidence="3 4" key="1">
    <citation type="submission" date="2015-01" db="EMBL/GenBank/DDBJ databases">
        <title>Evolution of Trichinella species and genotypes.</title>
        <authorList>
            <person name="Korhonen P.K."/>
            <person name="Edoardo P."/>
            <person name="Giuseppe L.R."/>
            <person name="Gasser R.B."/>
        </authorList>
    </citation>
    <scope>NUCLEOTIDE SEQUENCE [LARGE SCALE GENOMIC DNA]</scope>
    <source>
        <strain evidence="3">ISS2496</strain>
    </source>
</reference>
<evidence type="ECO:0000256" key="2">
    <source>
        <dbReference type="SAM" id="MobiDB-lite"/>
    </source>
</evidence>
<organism evidence="3 4">
    <name type="scientific">Trichinella patagoniensis</name>
    <dbReference type="NCBI Taxonomy" id="990121"/>
    <lineage>
        <taxon>Eukaryota</taxon>
        <taxon>Metazoa</taxon>
        <taxon>Ecdysozoa</taxon>
        <taxon>Nematoda</taxon>
        <taxon>Enoplea</taxon>
        <taxon>Dorylaimia</taxon>
        <taxon>Trichinellida</taxon>
        <taxon>Trichinellidae</taxon>
        <taxon>Trichinella</taxon>
    </lineage>
</organism>
<protein>
    <submittedName>
        <fullName evidence="3">Uncharacterized protein</fullName>
    </submittedName>
</protein>
<accession>A0A0V1AE46</accession>
<dbReference type="EMBL" id="JYDQ01000005">
    <property type="protein sequence ID" value="KRY23080.1"/>
    <property type="molecule type" value="Genomic_DNA"/>
</dbReference>
<dbReference type="OrthoDB" id="5918831at2759"/>
<feature type="compositionally biased region" description="Basic and acidic residues" evidence="2">
    <location>
        <begin position="907"/>
        <end position="917"/>
    </location>
</feature>
<evidence type="ECO:0000313" key="4">
    <source>
        <dbReference type="Proteomes" id="UP000054783"/>
    </source>
</evidence>
<gene>
    <name evidence="3" type="ORF">T12_7211</name>
</gene>
<evidence type="ECO:0000313" key="3">
    <source>
        <dbReference type="EMBL" id="KRY23080.1"/>
    </source>
</evidence>
<feature type="region of interest" description="Disordered" evidence="2">
    <location>
        <begin position="907"/>
        <end position="933"/>
    </location>
</feature>
<feature type="coiled-coil region" evidence="1">
    <location>
        <begin position="543"/>
        <end position="591"/>
    </location>
</feature>
<name>A0A0V1AE46_9BILA</name>
<sequence>MQGEKVPIEVNKNSGFILNENEKLTATIQNHSKFLPAEVLNDIRQSVRLNVEVQDQINKIIADLETQPQNEPLDCIQIEATSARDAAGLSPYENQQRLCSQFLVDIYNNLTFAQKLLSQDLTASPVATKSTTNIRELLEMINVRLDALFLLFDECLEKRKDREKQQARDDQQAQVHSIQLVQCKRALGEVEGKVEARQRTAEEMCNRLVIEVYATMCRQLIYDEAMAKIVENQSSDNQIALKKSDLFLDRIQHQKVRDLIRYQENCIKEDFMAKYTTEISIAKMMKDIAKMKEEVEKFAKVLNVNILRIAGTILNADQLSSIVDQVPNEKQATNTLIKNVHSLFCFILGGLQAKIKKIWQNNKEMRDIEEKIHFACRNIEARKSEIALLENIYIGHDEAEMQKALLEKVKDDRNMRKKTLTMISETWRQRRLEFVEKEKAANENVERQKSRIVALSKNIEHERSLMKELLEMRRKNPTSHCHDMCNKEMIENRIQALQVKLEIKQKIKEELMWKNASLQKNIVRERARLLDVGNKKEEDAINEDGYQEKLKNLLLEKENLESKHKTFGFMKVKLQKEIDILKSKINEKKLSCSDLEMHLEKLKSTNEKHVNVGSAVKTNQMLNMKTLKKNQEVLFSYAKNLKREFALLNEEVTNMVNEFFAKTEEYQNLEEKHSMKAFEVEYFQIKVNQLQCELLWNRPTPRQISLLRDENYNHCKPSSQPLPPPSPSQADTKFSADMKIEGKTENCEHAETSDNISVNQDTINKSAKSLTSLSYQMIVNSASPSQFMQNITKETAESGTVSKDAPFYSLYSTENSPGRITVEAEAIFESKSATIKKENFKQNATCTDRSQEPCENTEQKLKDEITKLQSNINETEKINKTNNSDDEMSIRMGKTLETALATVKKISSDKKMDEKEQTTNNNNTGENSSTASEISFTVSNEENGEIHKQYSPDNNQIMLKEESEKAISSSTFSSIEENIRNLNNIPQTSKEELLKWFKSFPKDEMLQKDKKDKSFQQK</sequence>
<dbReference type="AlphaFoldDB" id="A0A0V1AE46"/>
<feature type="compositionally biased region" description="Low complexity" evidence="2">
    <location>
        <begin position="918"/>
        <end position="933"/>
    </location>
</feature>
<keyword evidence="4" id="KW-1185">Reference proteome</keyword>
<dbReference type="Proteomes" id="UP000054783">
    <property type="component" value="Unassembled WGS sequence"/>
</dbReference>